<evidence type="ECO:0000313" key="3">
    <source>
        <dbReference type="Proteomes" id="UP000215405"/>
    </source>
</evidence>
<evidence type="ECO:0000313" key="2">
    <source>
        <dbReference type="EMBL" id="OXT01624.1"/>
    </source>
</evidence>
<dbReference type="EMBL" id="NBYO01000001">
    <property type="protein sequence ID" value="OXT01624.1"/>
    <property type="molecule type" value="Genomic_DNA"/>
</dbReference>
<feature type="region of interest" description="Disordered" evidence="1">
    <location>
        <begin position="23"/>
        <end position="68"/>
    </location>
</feature>
<sequence>MERVADVSEKDRKERLAEQLRANIRRRKAQSHASRGGKADRRSGLPAAEDGHATAKEGTVSPRPKGDS</sequence>
<gene>
    <name evidence="2" type="ORF">B7H23_01230</name>
</gene>
<name>A0A231V0I5_9HYPH</name>
<proteinExistence type="predicted"/>
<protein>
    <submittedName>
        <fullName evidence="2">Uncharacterized protein</fullName>
    </submittedName>
</protein>
<dbReference type="AlphaFoldDB" id="A0A231V0I5"/>
<organism evidence="2 3">
    <name type="scientific">Notoacmeibacter marinus</name>
    <dbReference type="NCBI Taxonomy" id="1876515"/>
    <lineage>
        <taxon>Bacteria</taxon>
        <taxon>Pseudomonadati</taxon>
        <taxon>Pseudomonadota</taxon>
        <taxon>Alphaproteobacteria</taxon>
        <taxon>Hyphomicrobiales</taxon>
        <taxon>Notoacmeibacteraceae</taxon>
        <taxon>Notoacmeibacter</taxon>
    </lineage>
</organism>
<dbReference type="Proteomes" id="UP000215405">
    <property type="component" value="Unassembled WGS sequence"/>
</dbReference>
<accession>A0A231V0I5</accession>
<evidence type="ECO:0000256" key="1">
    <source>
        <dbReference type="SAM" id="MobiDB-lite"/>
    </source>
</evidence>
<comment type="caution">
    <text evidence="2">The sequence shown here is derived from an EMBL/GenBank/DDBJ whole genome shotgun (WGS) entry which is preliminary data.</text>
</comment>
<keyword evidence="3" id="KW-1185">Reference proteome</keyword>
<reference evidence="3" key="1">
    <citation type="journal article" date="2017" name="Int. J. Syst. Evol. Microbiol.">
        <title>Notoacmeibacter marinus gen. nov., sp. nov., isolated from the gut of a limpet and proposal of Notoacmeibacteraceae fam. nov. in the order Rhizobiales of the class Alphaproteobacteria.</title>
        <authorList>
            <person name="Huang Z."/>
            <person name="Guo F."/>
            <person name="Lai Q."/>
        </authorList>
    </citation>
    <scope>NUCLEOTIDE SEQUENCE [LARGE SCALE GENOMIC DNA]</scope>
    <source>
        <strain evidence="3">XMTR2A4</strain>
    </source>
</reference>
<feature type="compositionally biased region" description="Basic and acidic residues" evidence="1">
    <location>
        <begin position="37"/>
        <end position="55"/>
    </location>
</feature>